<dbReference type="PANTHER" id="PTHR45436:SF5">
    <property type="entry name" value="SENSOR HISTIDINE KINASE TRCS"/>
    <property type="match status" value="1"/>
</dbReference>
<keyword evidence="4" id="KW-0597">Phosphoprotein</keyword>
<dbReference type="PRINTS" id="PR00344">
    <property type="entry name" value="BCTRLSENSOR"/>
</dbReference>
<dbReference type="EMBL" id="FOUY01000012">
    <property type="protein sequence ID" value="SFN31363.1"/>
    <property type="molecule type" value="Genomic_DNA"/>
</dbReference>
<dbReference type="SMART" id="SM00387">
    <property type="entry name" value="HATPase_c"/>
    <property type="match status" value="1"/>
</dbReference>
<proteinExistence type="predicted"/>
<evidence type="ECO:0000313" key="16">
    <source>
        <dbReference type="Proteomes" id="UP000199614"/>
    </source>
</evidence>
<dbReference type="Gene3D" id="6.10.340.10">
    <property type="match status" value="1"/>
</dbReference>
<dbReference type="InterPro" id="IPR036097">
    <property type="entry name" value="HisK_dim/P_sf"/>
</dbReference>
<evidence type="ECO:0000313" key="15">
    <source>
        <dbReference type="EMBL" id="SFN31363.1"/>
    </source>
</evidence>
<sequence length="509" mass="52544">MVVSQVSGRARSLRARLVITVVLVFVVSCVAIGVATTLSLDRYLSARQDRELAFAVDELVTRRTGQPPGSTLERPGNGAPGPVALPPDAGRPGPGTAWPGRDGSLLGPGQGPGSVAVVAAGDGVVHAERAEPGGGSSTVADADVRVLQAVPADGAPRDVALSLGTYRAAAHAAGAVTYVVAQPDGAGETVDRLVLIETVVLGGAVALAGLAAAVLVRRELRPLEQVAGVAARVGALPLDRGEVQLAARVADPDPRTEVGQVGTALNHMLDNVEGALAARQESETRLRRFVADAGHELRTPLAAIRGYAELSQREPEPVPPGTAHALVRITSQAERMSTLVEDLLLLARLDAGRPLERAEVDLTRLVLDGVGDAHAAGPGHRWLPRLPDEPITVTGDAHRLTQVVTNLLANARTHTPPGTSVTVELDRPSPGRVRLQVTDDGPGIPADVLPRVFERFARGAEGRSRAGADTPSTGLGLAIVAAVVSAHRGSVGVQSVPGRTTFTVELPVS</sequence>
<keyword evidence="6 12" id="KW-0812">Transmembrane</keyword>
<feature type="domain" description="Histidine kinase" evidence="13">
    <location>
        <begin position="292"/>
        <end position="509"/>
    </location>
</feature>
<dbReference type="AlphaFoldDB" id="A0A1I4Y149"/>
<reference evidence="15 16" key="1">
    <citation type="submission" date="2016-10" db="EMBL/GenBank/DDBJ databases">
        <authorList>
            <person name="de Groot N.N."/>
        </authorList>
    </citation>
    <scope>NUCLEOTIDE SEQUENCE [LARGE SCALE GENOMIC DNA]</scope>
    <source>
        <strain evidence="15 16">CGMCC 4.1877</strain>
    </source>
</reference>
<evidence type="ECO:0000256" key="11">
    <source>
        <dbReference type="SAM" id="MobiDB-lite"/>
    </source>
</evidence>
<dbReference type="GO" id="GO:0000155">
    <property type="term" value="F:phosphorelay sensor kinase activity"/>
    <property type="evidence" value="ECO:0007669"/>
    <property type="project" value="InterPro"/>
</dbReference>
<keyword evidence="10 12" id="KW-0472">Membrane</keyword>
<evidence type="ECO:0000256" key="5">
    <source>
        <dbReference type="ARBA" id="ARBA00022679"/>
    </source>
</evidence>
<dbReference type="Pfam" id="PF00512">
    <property type="entry name" value="HisKA"/>
    <property type="match status" value="1"/>
</dbReference>
<feature type="region of interest" description="Disordered" evidence="11">
    <location>
        <begin position="63"/>
        <end position="106"/>
    </location>
</feature>
<keyword evidence="5" id="KW-0808">Transferase</keyword>
<dbReference type="SMART" id="SM00304">
    <property type="entry name" value="HAMP"/>
    <property type="match status" value="1"/>
</dbReference>
<dbReference type="CDD" id="cd00075">
    <property type="entry name" value="HATPase"/>
    <property type="match status" value="1"/>
</dbReference>
<dbReference type="FunFam" id="1.10.287.130:FF:000001">
    <property type="entry name" value="Two-component sensor histidine kinase"/>
    <property type="match status" value="1"/>
</dbReference>
<dbReference type="EC" id="2.7.13.3" evidence="3"/>
<dbReference type="InterPro" id="IPR005467">
    <property type="entry name" value="His_kinase_dom"/>
</dbReference>
<dbReference type="CDD" id="cd00082">
    <property type="entry name" value="HisKA"/>
    <property type="match status" value="1"/>
</dbReference>
<accession>A0A1I4Y149</accession>
<evidence type="ECO:0000259" key="13">
    <source>
        <dbReference type="PROSITE" id="PS50109"/>
    </source>
</evidence>
<dbReference type="OrthoDB" id="9786919at2"/>
<evidence type="ECO:0000256" key="7">
    <source>
        <dbReference type="ARBA" id="ARBA00022777"/>
    </source>
</evidence>
<dbReference type="RefSeq" id="WP_093342600.1">
    <property type="nucleotide sequence ID" value="NZ_FOUY01000012.1"/>
</dbReference>
<dbReference type="GO" id="GO:0005886">
    <property type="term" value="C:plasma membrane"/>
    <property type="evidence" value="ECO:0007669"/>
    <property type="project" value="UniProtKB-SubCell"/>
</dbReference>
<name>A0A1I4Y149_PSUAM</name>
<dbReference type="InterPro" id="IPR003660">
    <property type="entry name" value="HAMP_dom"/>
</dbReference>
<keyword evidence="9" id="KW-0902">Two-component regulatory system</keyword>
<evidence type="ECO:0000256" key="9">
    <source>
        <dbReference type="ARBA" id="ARBA00023012"/>
    </source>
</evidence>
<dbReference type="InterPro" id="IPR004358">
    <property type="entry name" value="Sig_transdc_His_kin-like_C"/>
</dbReference>
<feature type="transmembrane region" description="Helical" evidence="12">
    <location>
        <begin position="17"/>
        <end position="40"/>
    </location>
</feature>
<dbReference type="PROSITE" id="PS50109">
    <property type="entry name" value="HIS_KIN"/>
    <property type="match status" value="1"/>
</dbReference>
<dbReference type="Pfam" id="PF02518">
    <property type="entry name" value="HATPase_c"/>
    <property type="match status" value="1"/>
</dbReference>
<dbReference type="InterPro" id="IPR050428">
    <property type="entry name" value="TCS_sensor_his_kinase"/>
</dbReference>
<dbReference type="InterPro" id="IPR036890">
    <property type="entry name" value="HATPase_C_sf"/>
</dbReference>
<evidence type="ECO:0000256" key="2">
    <source>
        <dbReference type="ARBA" id="ARBA00004236"/>
    </source>
</evidence>
<comment type="subcellular location">
    <subcellularLocation>
        <location evidence="2">Cell membrane</location>
    </subcellularLocation>
</comment>
<organism evidence="15 16">
    <name type="scientific">Pseudonocardia ammonioxydans</name>
    <dbReference type="NCBI Taxonomy" id="260086"/>
    <lineage>
        <taxon>Bacteria</taxon>
        <taxon>Bacillati</taxon>
        <taxon>Actinomycetota</taxon>
        <taxon>Actinomycetes</taxon>
        <taxon>Pseudonocardiales</taxon>
        <taxon>Pseudonocardiaceae</taxon>
        <taxon>Pseudonocardia</taxon>
    </lineage>
</organism>
<evidence type="ECO:0000259" key="14">
    <source>
        <dbReference type="PROSITE" id="PS50885"/>
    </source>
</evidence>
<dbReference type="Gene3D" id="1.10.287.130">
    <property type="match status" value="1"/>
</dbReference>
<evidence type="ECO:0000256" key="8">
    <source>
        <dbReference type="ARBA" id="ARBA00022989"/>
    </source>
</evidence>
<evidence type="ECO:0000256" key="6">
    <source>
        <dbReference type="ARBA" id="ARBA00022692"/>
    </source>
</evidence>
<comment type="catalytic activity">
    <reaction evidence="1">
        <text>ATP + protein L-histidine = ADP + protein N-phospho-L-histidine.</text>
        <dbReference type="EC" id="2.7.13.3"/>
    </reaction>
</comment>
<dbReference type="PANTHER" id="PTHR45436">
    <property type="entry name" value="SENSOR HISTIDINE KINASE YKOH"/>
    <property type="match status" value="1"/>
</dbReference>
<dbReference type="SUPFAM" id="SSF55874">
    <property type="entry name" value="ATPase domain of HSP90 chaperone/DNA topoisomerase II/histidine kinase"/>
    <property type="match status" value="1"/>
</dbReference>
<evidence type="ECO:0000256" key="1">
    <source>
        <dbReference type="ARBA" id="ARBA00000085"/>
    </source>
</evidence>
<keyword evidence="8 12" id="KW-1133">Transmembrane helix</keyword>
<protein>
    <recommendedName>
        <fullName evidence="3">histidine kinase</fullName>
        <ecNumber evidence="3">2.7.13.3</ecNumber>
    </recommendedName>
</protein>
<gene>
    <name evidence="15" type="ORF">SAMN05216207_101294</name>
</gene>
<feature type="domain" description="HAMP" evidence="14">
    <location>
        <begin position="217"/>
        <end position="277"/>
    </location>
</feature>
<evidence type="ECO:0000256" key="10">
    <source>
        <dbReference type="ARBA" id="ARBA00023136"/>
    </source>
</evidence>
<dbReference type="STRING" id="260086.SAMN05216207_101294"/>
<keyword evidence="16" id="KW-1185">Reference proteome</keyword>
<dbReference type="PROSITE" id="PS50885">
    <property type="entry name" value="HAMP"/>
    <property type="match status" value="1"/>
</dbReference>
<dbReference type="CDD" id="cd06225">
    <property type="entry name" value="HAMP"/>
    <property type="match status" value="1"/>
</dbReference>
<evidence type="ECO:0000256" key="4">
    <source>
        <dbReference type="ARBA" id="ARBA00022553"/>
    </source>
</evidence>
<evidence type="ECO:0000256" key="3">
    <source>
        <dbReference type="ARBA" id="ARBA00012438"/>
    </source>
</evidence>
<evidence type="ECO:0000256" key="12">
    <source>
        <dbReference type="SAM" id="Phobius"/>
    </source>
</evidence>
<keyword evidence="7 15" id="KW-0418">Kinase</keyword>
<dbReference type="InterPro" id="IPR003594">
    <property type="entry name" value="HATPase_dom"/>
</dbReference>
<dbReference type="Proteomes" id="UP000199614">
    <property type="component" value="Unassembled WGS sequence"/>
</dbReference>
<dbReference type="SUPFAM" id="SSF47384">
    <property type="entry name" value="Homodimeric domain of signal transducing histidine kinase"/>
    <property type="match status" value="1"/>
</dbReference>
<dbReference type="Gene3D" id="3.30.565.10">
    <property type="entry name" value="Histidine kinase-like ATPase, C-terminal domain"/>
    <property type="match status" value="1"/>
</dbReference>
<dbReference type="Pfam" id="PF00672">
    <property type="entry name" value="HAMP"/>
    <property type="match status" value="1"/>
</dbReference>
<dbReference type="SMART" id="SM00388">
    <property type="entry name" value="HisKA"/>
    <property type="match status" value="1"/>
</dbReference>
<dbReference type="InterPro" id="IPR003661">
    <property type="entry name" value="HisK_dim/P_dom"/>
</dbReference>